<evidence type="ECO:0000256" key="14">
    <source>
        <dbReference type="ARBA" id="ARBA00068837"/>
    </source>
</evidence>
<reference evidence="17" key="1">
    <citation type="submission" date="2021-01" db="EMBL/GenBank/DDBJ databases">
        <authorList>
            <person name="Corre E."/>
            <person name="Pelletier E."/>
            <person name="Niang G."/>
            <person name="Scheremetjew M."/>
            <person name="Finn R."/>
            <person name="Kale V."/>
            <person name="Holt S."/>
            <person name="Cochrane G."/>
            <person name="Meng A."/>
            <person name="Brown T."/>
            <person name="Cohen L."/>
        </authorList>
    </citation>
    <scope>NUCLEOTIDE SEQUENCE</scope>
</reference>
<evidence type="ECO:0000256" key="6">
    <source>
        <dbReference type="ARBA" id="ARBA00022723"/>
    </source>
</evidence>
<dbReference type="PANTHER" id="PTHR45852">
    <property type="entry name" value="SER/THR-PROTEIN KINASE RIO2"/>
    <property type="match status" value="1"/>
</dbReference>
<sequence length="475" mass="53350">MKLDVALFRYISKDEFRVLIAIEIGCRNHEFVPVPLIESIAKISRGSTFKLIQMCLRNKLVVHENKAYDGYRLSYLGYDFLALRTFIMRGSIIGVGRRLGVGKESDVHFAQGPNGEVLALKLHRLGRISFRNIKNSRDYLKHRQHASWQYMARLAAAKEYAYMKALADQGYPVPQPLDLNRHCVLMSYIEAVPMFHLRNVVGPEILIEKCFKLLVRLAKGGIIHGDFNEFNLLVSKDMDVTLIDFPQIVSFAHPNAEMYFDRDSISIVEFFRKRCNYEVEDPPTFKTVHSEIQANDEEEQQQVVVEGVGKDEDDLLLAAHGTGLEEFVDVASDEEAENDDTTRGNKSVEDSVADESGAVFEGLVPEEGISALGEDVVDDEKVEAQEDPVAEPVEKGGDGVPAADDEETESSESDVAPGEIKVSTGGRKVRRRATAQDARKNLQKQHKAKPAKANNQKVKDLRKAKHDVKEYMRDG</sequence>
<dbReference type="SUPFAM" id="SSF56112">
    <property type="entry name" value="Protein kinase-like (PK-like)"/>
    <property type="match status" value="1"/>
</dbReference>
<dbReference type="GO" id="GO:0005524">
    <property type="term" value="F:ATP binding"/>
    <property type="evidence" value="ECO:0007669"/>
    <property type="project" value="UniProtKB-KW"/>
</dbReference>
<dbReference type="EC" id="2.7.11.1" evidence="3"/>
<dbReference type="InterPro" id="IPR036388">
    <property type="entry name" value="WH-like_DNA-bd_sf"/>
</dbReference>
<dbReference type="GO" id="GO:0046872">
    <property type="term" value="F:metal ion binding"/>
    <property type="evidence" value="ECO:0007669"/>
    <property type="project" value="UniProtKB-KW"/>
</dbReference>
<feature type="region of interest" description="Disordered" evidence="15">
    <location>
        <begin position="375"/>
        <end position="475"/>
    </location>
</feature>
<organism evidence="17">
    <name type="scientific">Noctiluca scintillans</name>
    <name type="common">Sea sparkle</name>
    <name type="synonym">Red tide dinoflagellate</name>
    <dbReference type="NCBI Taxonomy" id="2966"/>
    <lineage>
        <taxon>Eukaryota</taxon>
        <taxon>Sar</taxon>
        <taxon>Alveolata</taxon>
        <taxon>Dinophyceae</taxon>
        <taxon>Noctilucales</taxon>
        <taxon>Noctilucaceae</taxon>
        <taxon>Noctiluca</taxon>
    </lineage>
</organism>
<keyword evidence="10" id="KW-0460">Magnesium</keyword>
<dbReference type="InterPro" id="IPR030484">
    <property type="entry name" value="Rio2"/>
</dbReference>
<keyword evidence="9" id="KW-0067">ATP-binding</keyword>
<dbReference type="GO" id="GO:0004674">
    <property type="term" value="F:protein serine/threonine kinase activity"/>
    <property type="evidence" value="ECO:0007669"/>
    <property type="project" value="UniProtKB-KW"/>
</dbReference>
<proteinExistence type="inferred from homology"/>
<dbReference type="GO" id="GO:0005829">
    <property type="term" value="C:cytosol"/>
    <property type="evidence" value="ECO:0007669"/>
    <property type="project" value="TreeGrafter"/>
</dbReference>
<accession>A0A7S1FJV0</accession>
<feature type="compositionally biased region" description="Basic and acidic residues" evidence="15">
    <location>
        <begin position="340"/>
        <end position="349"/>
    </location>
</feature>
<evidence type="ECO:0000256" key="7">
    <source>
        <dbReference type="ARBA" id="ARBA00022741"/>
    </source>
</evidence>
<keyword evidence="8" id="KW-0418">Kinase</keyword>
<keyword evidence="6" id="KW-0479">Metal-binding</keyword>
<feature type="domain" description="RIO kinase" evidence="16">
    <location>
        <begin position="64"/>
        <end position="290"/>
    </location>
</feature>
<dbReference type="InterPro" id="IPR011009">
    <property type="entry name" value="Kinase-like_dom_sf"/>
</dbReference>
<dbReference type="Gene3D" id="1.10.510.10">
    <property type="entry name" value="Transferase(Phosphotransferase) domain 1"/>
    <property type="match status" value="1"/>
</dbReference>
<feature type="compositionally biased region" description="Basic and acidic residues" evidence="15">
    <location>
        <begin position="457"/>
        <end position="475"/>
    </location>
</feature>
<dbReference type="CDD" id="cd05144">
    <property type="entry name" value="RIO2_C"/>
    <property type="match status" value="1"/>
</dbReference>
<evidence type="ECO:0000256" key="2">
    <source>
        <dbReference type="ARBA" id="ARBA00009196"/>
    </source>
</evidence>
<evidence type="ECO:0000256" key="15">
    <source>
        <dbReference type="SAM" id="MobiDB-lite"/>
    </source>
</evidence>
<protein>
    <recommendedName>
        <fullName evidence="13">Serine/threonine-protein kinase RIO2</fullName>
        <ecNumber evidence="3">2.7.11.1</ecNumber>
    </recommendedName>
    <alternativeName>
        <fullName evidence="14">Serine/threonine-protein kinase rio2</fullName>
    </alternativeName>
</protein>
<dbReference type="Gene3D" id="3.30.200.20">
    <property type="entry name" value="Phosphorylase Kinase, domain 1"/>
    <property type="match status" value="1"/>
</dbReference>
<dbReference type="SMART" id="SM00090">
    <property type="entry name" value="RIO"/>
    <property type="match status" value="1"/>
</dbReference>
<dbReference type="GO" id="GO:0030688">
    <property type="term" value="C:preribosome, small subunit precursor"/>
    <property type="evidence" value="ECO:0007669"/>
    <property type="project" value="TreeGrafter"/>
</dbReference>
<keyword evidence="5" id="KW-0808">Transferase</keyword>
<dbReference type="GO" id="GO:0030490">
    <property type="term" value="P:maturation of SSU-rRNA"/>
    <property type="evidence" value="ECO:0007669"/>
    <property type="project" value="TreeGrafter"/>
</dbReference>
<evidence type="ECO:0000256" key="12">
    <source>
        <dbReference type="ARBA" id="ARBA00048679"/>
    </source>
</evidence>
<keyword evidence="4" id="KW-0723">Serine/threonine-protein kinase</keyword>
<dbReference type="GO" id="GO:0005634">
    <property type="term" value="C:nucleus"/>
    <property type="evidence" value="ECO:0007669"/>
    <property type="project" value="TreeGrafter"/>
</dbReference>
<dbReference type="EMBL" id="HBFQ01066274">
    <property type="protein sequence ID" value="CAD8872730.1"/>
    <property type="molecule type" value="Transcribed_RNA"/>
</dbReference>
<comment type="catalytic activity">
    <reaction evidence="11">
        <text>L-threonyl-[protein] + ATP = O-phospho-L-threonyl-[protein] + ADP + H(+)</text>
        <dbReference type="Rhea" id="RHEA:46608"/>
        <dbReference type="Rhea" id="RHEA-COMP:11060"/>
        <dbReference type="Rhea" id="RHEA-COMP:11605"/>
        <dbReference type="ChEBI" id="CHEBI:15378"/>
        <dbReference type="ChEBI" id="CHEBI:30013"/>
        <dbReference type="ChEBI" id="CHEBI:30616"/>
        <dbReference type="ChEBI" id="CHEBI:61977"/>
        <dbReference type="ChEBI" id="CHEBI:456216"/>
        <dbReference type="EC" id="2.7.11.1"/>
    </reaction>
</comment>
<evidence type="ECO:0000256" key="5">
    <source>
        <dbReference type="ARBA" id="ARBA00022679"/>
    </source>
</evidence>
<feature type="compositionally biased region" description="Basic residues" evidence="15">
    <location>
        <begin position="441"/>
        <end position="450"/>
    </location>
</feature>
<dbReference type="FunFam" id="1.10.10.10:FF:000053">
    <property type="entry name" value="Serine/threonine-protein kinase RIO2"/>
    <property type="match status" value="1"/>
</dbReference>
<feature type="compositionally biased region" description="Acidic residues" evidence="15">
    <location>
        <begin position="328"/>
        <end position="339"/>
    </location>
</feature>
<dbReference type="InterPro" id="IPR000687">
    <property type="entry name" value="RIO_kinase"/>
</dbReference>
<dbReference type="Pfam" id="PF09202">
    <property type="entry name" value="Rio2_N"/>
    <property type="match status" value="1"/>
</dbReference>
<evidence type="ECO:0000256" key="11">
    <source>
        <dbReference type="ARBA" id="ARBA00047899"/>
    </source>
</evidence>
<comment type="cofactor">
    <cofactor evidence="1">
        <name>Mg(2+)</name>
        <dbReference type="ChEBI" id="CHEBI:18420"/>
    </cofactor>
</comment>
<dbReference type="PANTHER" id="PTHR45852:SF1">
    <property type="entry name" value="SERINE_THREONINE-PROTEIN KINASE RIO2"/>
    <property type="match status" value="1"/>
</dbReference>
<evidence type="ECO:0000256" key="1">
    <source>
        <dbReference type="ARBA" id="ARBA00001946"/>
    </source>
</evidence>
<dbReference type="InterPro" id="IPR018934">
    <property type="entry name" value="RIO_dom"/>
</dbReference>
<dbReference type="Pfam" id="PF01163">
    <property type="entry name" value="RIO1"/>
    <property type="match status" value="1"/>
</dbReference>
<evidence type="ECO:0000313" key="17">
    <source>
        <dbReference type="EMBL" id="CAD8872730.1"/>
    </source>
</evidence>
<evidence type="ECO:0000256" key="8">
    <source>
        <dbReference type="ARBA" id="ARBA00022777"/>
    </source>
</evidence>
<dbReference type="SUPFAM" id="SSF46785">
    <property type="entry name" value="Winged helix' DNA-binding domain"/>
    <property type="match status" value="1"/>
</dbReference>
<keyword evidence="7" id="KW-0547">Nucleotide-binding</keyword>
<feature type="region of interest" description="Disordered" evidence="15">
    <location>
        <begin position="328"/>
        <end position="357"/>
    </location>
</feature>
<dbReference type="InterPro" id="IPR015285">
    <property type="entry name" value="RIO2_wHTH_N"/>
</dbReference>
<dbReference type="FunFam" id="3.30.200.20:FF:000052">
    <property type="entry name" value="Serine/threonine-protein kinase RIO2"/>
    <property type="match status" value="1"/>
</dbReference>
<dbReference type="Gene3D" id="1.10.10.10">
    <property type="entry name" value="Winged helix-like DNA-binding domain superfamily/Winged helix DNA-binding domain"/>
    <property type="match status" value="1"/>
</dbReference>
<dbReference type="InterPro" id="IPR018935">
    <property type="entry name" value="RIO_kinase_CS"/>
</dbReference>
<gene>
    <name evidence="17" type="ORF">NSCI0253_LOCUS47087</name>
</gene>
<name>A0A7S1FJV0_NOCSC</name>
<evidence type="ECO:0000259" key="16">
    <source>
        <dbReference type="SMART" id="SM00090"/>
    </source>
</evidence>
<evidence type="ECO:0000256" key="9">
    <source>
        <dbReference type="ARBA" id="ARBA00022840"/>
    </source>
</evidence>
<comment type="catalytic activity">
    <reaction evidence="12">
        <text>L-seryl-[protein] + ATP = O-phospho-L-seryl-[protein] + ADP + H(+)</text>
        <dbReference type="Rhea" id="RHEA:17989"/>
        <dbReference type="Rhea" id="RHEA-COMP:9863"/>
        <dbReference type="Rhea" id="RHEA-COMP:11604"/>
        <dbReference type="ChEBI" id="CHEBI:15378"/>
        <dbReference type="ChEBI" id="CHEBI:29999"/>
        <dbReference type="ChEBI" id="CHEBI:30616"/>
        <dbReference type="ChEBI" id="CHEBI:83421"/>
        <dbReference type="ChEBI" id="CHEBI:456216"/>
        <dbReference type="EC" id="2.7.11.1"/>
    </reaction>
</comment>
<dbReference type="PROSITE" id="PS01245">
    <property type="entry name" value="RIO1"/>
    <property type="match status" value="1"/>
</dbReference>
<evidence type="ECO:0000256" key="3">
    <source>
        <dbReference type="ARBA" id="ARBA00012513"/>
    </source>
</evidence>
<dbReference type="InterPro" id="IPR036390">
    <property type="entry name" value="WH_DNA-bd_sf"/>
</dbReference>
<evidence type="ECO:0000256" key="13">
    <source>
        <dbReference type="ARBA" id="ARBA00068353"/>
    </source>
</evidence>
<feature type="compositionally biased region" description="Acidic residues" evidence="15">
    <location>
        <begin position="375"/>
        <end position="389"/>
    </location>
</feature>
<evidence type="ECO:0000256" key="4">
    <source>
        <dbReference type="ARBA" id="ARBA00022527"/>
    </source>
</evidence>
<evidence type="ECO:0000256" key="10">
    <source>
        <dbReference type="ARBA" id="ARBA00022842"/>
    </source>
</evidence>
<feature type="compositionally biased region" description="Acidic residues" evidence="15">
    <location>
        <begin position="403"/>
        <end position="412"/>
    </location>
</feature>
<comment type="similarity">
    <text evidence="2">Belongs to the protein kinase superfamily. RIO-type Ser/Thr kinase family.</text>
</comment>
<dbReference type="AlphaFoldDB" id="A0A7S1FJV0"/>